<feature type="transmembrane region" description="Helical" evidence="1">
    <location>
        <begin position="14"/>
        <end position="33"/>
    </location>
</feature>
<evidence type="ECO:0000256" key="1">
    <source>
        <dbReference type="SAM" id="Phobius"/>
    </source>
</evidence>
<sequence>MYLCPTLPTSREWLFHRSFTSSLSSILDFLLGLVHTARHYYLFSSFIHIFSIALIIGSYVL</sequence>
<feature type="transmembrane region" description="Helical" evidence="1">
    <location>
        <begin position="40"/>
        <end position="60"/>
    </location>
</feature>
<keyword evidence="1" id="KW-1133">Transmembrane helix</keyword>
<accession>A0A0A9FFL7</accession>
<reference evidence="2" key="1">
    <citation type="submission" date="2014-09" db="EMBL/GenBank/DDBJ databases">
        <authorList>
            <person name="Magalhaes I.L.F."/>
            <person name="Oliveira U."/>
            <person name="Santos F.R."/>
            <person name="Vidigal T.H.D.A."/>
            <person name="Brescovit A.D."/>
            <person name="Santos A.J."/>
        </authorList>
    </citation>
    <scope>NUCLEOTIDE SEQUENCE</scope>
    <source>
        <tissue evidence="2">Shoot tissue taken approximately 20 cm above the soil surface</tissue>
    </source>
</reference>
<keyword evidence="1" id="KW-0472">Membrane</keyword>
<name>A0A0A9FFL7_ARUDO</name>
<dbReference type="AlphaFoldDB" id="A0A0A9FFL7"/>
<proteinExistence type="predicted"/>
<keyword evidence="1" id="KW-0812">Transmembrane</keyword>
<reference evidence="2" key="2">
    <citation type="journal article" date="2015" name="Data Brief">
        <title>Shoot transcriptome of the giant reed, Arundo donax.</title>
        <authorList>
            <person name="Barrero R.A."/>
            <person name="Guerrero F.D."/>
            <person name="Moolhuijzen P."/>
            <person name="Goolsby J.A."/>
            <person name="Tidwell J."/>
            <person name="Bellgard S.E."/>
            <person name="Bellgard M.I."/>
        </authorList>
    </citation>
    <scope>NUCLEOTIDE SEQUENCE</scope>
    <source>
        <tissue evidence="2">Shoot tissue taken approximately 20 cm above the soil surface</tissue>
    </source>
</reference>
<protein>
    <submittedName>
        <fullName evidence="2">Uncharacterized protein</fullName>
    </submittedName>
</protein>
<organism evidence="2">
    <name type="scientific">Arundo donax</name>
    <name type="common">Giant reed</name>
    <name type="synonym">Donax arundinaceus</name>
    <dbReference type="NCBI Taxonomy" id="35708"/>
    <lineage>
        <taxon>Eukaryota</taxon>
        <taxon>Viridiplantae</taxon>
        <taxon>Streptophyta</taxon>
        <taxon>Embryophyta</taxon>
        <taxon>Tracheophyta</taxon>
        <taxon>Spermatophyta</taxon>
        <taxon>Magnoliopsida</taxon>
        <taxon>Liliopsida</taxon>
        <taxon>Poales</taxon>
        <taxon>Poaceae</taxon>
        <taxon>PACMAD clade</taxon>
        <taxon>Arundinoideae</taxon>
        <taxon>Arundineae</taxon>
        <taxon>Arundo</taxon>
    </lineage>
</organism>
<evidence type="ECO:0000313" key="2">
    <source>
        <dbReference type="EMBL" id="JAE11850.1"/>
    </source>
</evidence>
<dbReference type="EMBL" id="GBRH01186046">
    <property type="protein sequence ID" value="JAE11850.1"/>
    <property type="molecule type" value="Transcribed_RNA"/>
</dbReference>